<dbReference type="InterPro" id="IPR001345">
    <property type="entry name" value="PG/BPGM_mutase_AS"/>
</dbReference>
<keyword evidence="2" id="KW-0413">Isomerase</keyword>
<protein>
    <submittedName>
        <fullName evidence="4">DhaK protein</fullName>
    </submittedName>
</protein>
<sequence>MPDEKPCRLSFSISSTYDDSPFGLPESPWTSTPGSLSNEPQSKTVFLVRHGEALHNVAEKSAVQQALAEQGQINDNDQHQEAMETARKSALSDEGLKDAPLSAKGQEQAVATAATIMKMLLDDADLKPPEAIFVSPLQRALQTAAVMFPTHSRVHVRNLLRERCTGFPCDERRTLLDRI</sequence>
<evidence type="ECO:0000256" key="2">
    <source>
        <dbReference type="ARBA" id="ARBA00023235"/>
    </source>
</evidence>
<dbReference type="AlphaFoldDB" id="A0A812MD69"/>
<evidence type="ECO:0000313" key="5">
    <source>
        <dbReference type="Proteomes" id="UP000604046"/>
    </source>
</evidence>
<dbReference type="EMBL" id="CAJNDS010001347">
    <property type="protein sequence ID" value="CAE7256229.1"/>
    <property type="molecule type" value="Genomic_DNA"/>
</dbReference>
<evidence type="ECO:0000313" key="4">
    <source>
        <dbReference type="EMBL" id="CAE7256229.1"/>
    </source>
</evidence>
<dbReference type="GO" id="GO:0005737">
    <property type="term" value="C:cytoplasm"/>
    <property type="evidence" value="ECO:0007669"/>
    <property type="project" value="TreeGrafter"/>
</dbReference>
<dbReference type="Gene3D" id="3.40.50.1240">
    <property type="entry name" value="Phosphoglycerate mutase-like"/>
    <property type="match status" value="1"/>
</dbReference>
<organism evidence="4 5">
    <name type="scientific">Symbiodinium natans</name>
    <dbReference type="NCBI Taxonomy" id="878477"/>
    <lineage>
        <taxon>Eukaryota</taxon>
        <taxon>Sar</taxon>
        <taxon>Alveolata</taxon>
        <taxon>Dinophyceae</taxon>
        <taxon>Suessiales</taxon>
        <taxon>Symbiodiniaceae</taxon>
        <taxon>Symbiodinium</taxon>
    </lineage>
</organism>
<dbReference type="PANTHER" id="PTHR48100:SF1">
    <property type="entry name" value="HISTIDINE PHOSPHATASE FAMILY PROTEIN-RELATED"/>
    <property type="match status" value="1"/>
</dbReference>
<dbReference type="Proteomes" id="UP000604046">
    <property type="component" value="Unassembled WGS sequence"/>
</dbReference>
<dbReference type="PANTHER" id="PTHR48100">
    <property type="entry name" value="BROAD-SPECIFICITY PHOSPHATASE YOR283W-RELATED"/>
    <property type="match status" value="1"/>
</dbReference>
<dbReference type="InterPro" id="IPR013078">
    <property type="entry name" value="His_Pase_superF_clade-1"/>
</dbReference>
<dbReference type="Pfam" id="PF00300">
    <property type="entry name" value="His_Phos_1"/>
    <property type="match status" value="1"/>
</dbReference>
<name>A0A812MD69_9DINO</name>
<proteinExistence type="predicted"/>
<keyword evidence="5" id="KW-1185">Reference proteome</keyword>
<evidence type="ECO:0000256" key="1">
    <source>
        <dbReference type="ARBA" id="ARBA00023152"/>
    </source>
</evidence>
<reference evidence="4" key="1">
    <citation type="submission" date="2021-02" db="EMBL/GenBank/DDBJ databases">
        <authorList>
            <person name="Dougan E. K."/>
            <person name="Rhodes N."/>
            <person name="Thang M."/>
            <person name="Chan C."/>
        </authorList>
    </citation>
    <scope>NUCLEOTIDE SEQUENCE</scope>
</reference>
<dbReference type="CDD" id="cd07067">
    <property type="entry name" value="HP_PGM_like"/>
    <property type="match status" value="1"/>
</dbReference>
<dbReference type="InterPro" id="IPR050275">
    <property type="entry name" value="PGM_Phosphatase"/>
</dbReference>
<keyword evidence="1" id="KW-0324">Glycolysis</keyword>
<feature type="region of interest" description="Disordered" evidence="3">
    <location>
        <begin position="1"/>
        <end position="40"/>
    </location>
</feature>
<dbReference type="SUPFAM" id="SSF53254">
    <property type="entry name" value="Phosphoglycerate mutase-like"/>
    <property type="match status" value="1"/>
</dbReference>
<evidence type="ECO:0000256" key="3">
    <source>
        <dbReference type="SAM" id="MobiDB-lite"/>
    </source>
</evidence>
<dbReference type="GO" id="GO:0016791">
    <property type="term" value="F:phosphatase activity"/>
    <property type="evidence" value="ECO:0007669"/>
    <property type="project" value="TreeGrafter"/>
</dbReference>
<dbReference type="InterPro" id="IPR029033">
    <property type="entry name" value="His_PPase_superfam"/>
</dbReference>
<dbReference type="PROSITE" id="PS00175">
    <property type="entry name" value="PG_MUTASE"/>
    <property type="match status" value="1"/>
</dbReference>
<feature type="compositionally biased region" description="Polar residues" evidence="3">
    <location>
        <begin position="28"/>
        <end position="40"/>
    </location>
</feature>
<gene>
    <name evidence="4" type="primary">dhaK</name>
    <name evidence="4" type="ORF">SNAT2548_LOCUS13127</name>
</gene>
<accession>A0A812MD69</accession>
<comment type="caution">
    <text evidence="4">The sequence shown here is derived from an EMBL/GenBank/DDBJ whole genome shotgun (WGS) entry which is preliminary data.</text>
</comment>
<dbReference type="OrthoDB" id="432857at2759"/>